<evidence type="ECO:0000256" key="1">
    <source>
        <dbReference type="SAM" id="MobiDB-lite"/>
    </source>
</evidence>
<dbReference type="AGR" id="FB:FBgn0032001"/>
<dbReference type="AlphaFoldDB" id="Q8MS94"/>
<evidence type="ECO:0000313" key="2">
    <source>
        <dbReference type="EMBL" id="AAM50863.1"/>
    </source>
</evidence>
<organism evidence="2">
    <name type="scientific">Drosophila melanogaster</name>
    <name type="common">Fruit fly</name>
    <dbReference type="NCBI Taxonomy" id="7227"/>
    <lineage>
        <taxon>Eukaryota</taxon>
        <taxon>Metazoa</taxon>
        <taxon>Ecdysozoa</taxon>
        <taxon>Arthropoda</taxon>
        <taxon>Hexapoda</taxon>
        <taxon>Insecta</taxon>
        <taxon>Pterygota</taxon>
        <taxon>Neoptera</taxon>
        <taxon>Endopterygota</taxon>
        <taxon>Diptera</taxon>
        <taxon>Brachycera</taxon>
        <taxon>Muscomorpha</taxon>
        <taxon>Ephydroidea</taxon>
        <taxon>Drosophilidae</taxon>
        <taxon>Drosophila</taxon>
        <taxon>Sophophora</taxon>
    </lineage>
</organism>
<protein>
    <submittedName>
        <fullName evidence="2">LP03131p</fullName>
    </submittedName>
</protein>
<reference evidence="2" key="1">
    <citation type="submission" date="2002-06" db="EMBL/GenBank/DDBJ databases">
        <authorList>
            <person name="Stapleton M."/>
            <person name="Brokstein P."/>
            <person name="Hong L."/>
            <person name="Agbayani A."/>
            <person name="Carlson J."/>
            <person name="Champe M."/>
            <person name="Chavez C."/>
            <person name="Dorsett V."/>
            <person name="Dresnek D."/>
            <person name="Farfan D."/>
            <person name="Frise E."/>
            <person name="George R."/>
            <person name="Gonzalez M."/>
            <person name="Guarin H."/>
            <person name="Kronmiller B."/>
            <person name="Li P."/>
            <person name="Liao G."/>
            <person name="Miranda A."/>
            <person name="Mungall C.J."/>
            <person name="Nunoo J."/>
            <person name="Pacleb J."/>
            <person name="Paragas V."/>
            <person name="Park S."/>
            <person name="Patel S."/>
            <person name="Phouanenavong S."/>
            <person name="Wan K."/>
            <person name="Yu C."/>
            <person name="Lewis S.E."/>
            <person name="Rubin G.M."/>
            <person name="Celniker S."/>
        </authorList>
    </citation>
    <scope>NUCLEOTIDE SEQUENCE</scope>
    <source>
        <strain evidence="2">Berkeley</strain>
    </source>
</reference>
<evidence type="ECO:0000313" key="3">
    <source>
        <dbReference type="FlyBase" id="FBgn0032001"/>
    </source>
</evidence>
<accession>Q8MS94</accession>
<feature type="compositionally biased region" description="Pro residues" evidence="1">
    <location>
        <begin position="72"/>
        <end position="81"/>
    </location>
</feature>
<sequence>MAPYTPVATSKTGRMPPAFVQSALQPSRPSVKANATLWLVQWWPSRIMASPRLVASAGSSSRSSSTARTSPCTPPSRPIFH</sequence>
<feature type="compositionally biased region" description="Low complexity" evidence="1">
    <location>
        <begin position="55"/>
        <end position="71"/>
    </location>
</feature>
<gene>
    <name evidence="3" type="ORF">CG8360</name>
</gene>
<dbReference type="OrthoDB" id="414540at2759"/>
<dbReference type="FlyBase" id="FBgn0032001">
    <property type="gene designation" value="CG8360"/>
</dbReference>
<feature type="region of interest" description="Disordered" evidence="1">
    <location>
        <begin position="54"/>
        <end position="81"/>
    </location>
</feature>
<proteinExistence type="evidence at transcript level"/>
<dbReference type="EMBL" id="AY119003">
    <property type="protein sequence ID" value="AAM50863.1"/>
    <property type="molecule type" value="mRNA"/>
</dbReference>
<name>Q8MS94_DROME</name>